<keyword evidence="3" id="KW-0804">Transcription</keyword>
<dbReference type="PRINTS" id="PR00455">
    <property type="entry name" value="HTHTETR"/>
</dbReference>
<comment type="caution">
    <text evidence="6">The sequence shown here is derived from an EMBL/GenBank/DDBJ whole genome shotgun (WGS) entry which is preliminary data.</text>
</comment>
<dbReference type="EMBL" id="JACHXG010000002">
    <property type="protein sequence ID" value="MBB3087744.1"/>
    <property type="molecule type" value="Genomic_DNA"/>
</dbReference>
<reference evidence="6 7" key="1">
    <citation type="submission" date="2020-08" db="EMBL/GenBank/DDBJ databases">
        <title>Genomic Encyclopedia of Type Strains, Phase III (KMG-III): the genomes of soil and plant-associated and newly described type strains.</title>
        <authorList>
            <person name="Whitman W."/>
        </authorList>
    </citation>
    <scope>NUCLEOTIDE SEQUENCE [LARGE SCALE GENOMIC DNA]</scope>
    <source>
        <strain evidence="6 7">CECT 3302</strain>
    </source>
</reference>
<gene>
    <name evidence="6" type="ORF">FHS12_000677</name>
</gene>
<evidence type="ECO:0000256" key="1">
    <source>
        <dbReference type="ARBA" id="ARBA00023015"/>
    </source>
</evidence>
<name>A0A7W5F744_9ACTN</name>
<dbReference type="PANTHER" id="PTHR30055">
    <property type="entry name" value="HTH-TYPE TRANSCRIPTIONAL REGULATOR RUTR"/>
    <property type="match status" value="1"/>
</dbReference>
<dbReference type="Gene3D" id="1.10.10.60">
    <property type="entry name" value="Homeodomain-like"/>
    <property type="match status" value="1"/>
</dbReference>
<dbReference type="SUPFAM" id="SSF48498">
    <property type="entry name" value="Tetracyclin repressor-like, C-terminal domain"/>
    <property type="match status" value="1"/>
</dbReference>
<dbReference type="Pfam" id="PF16859">
    <property type="entry name" value="TetR_C_11"/>
    <property type="match status" value="1"/>
</dbReference>
<evidence type="ECO:0000313" key="7">
    <source>
        <dbReference type="Proteomes" id="UP000577707"/>
    </source>
</evidence>
<dbReference type="Pfam" id="PF00440">
    <property type="entry name" value="TetR_N"/>
    <property type="match status" value="1"/>
</dbReference>
<feature type="DNA-binding region" description="H-T-H motif" evidence="4">
    <location>
        <begin position="36"/>
        <end position="55"/>
    </location>
</feature>
<dbReference type="Proteomes" id="UP000577707">
    <property type="component" value="Unassembled WGS sequence"/>
</dbReference>
<dbReference type="PANTHER" id="PTHR30055:SF148">
    <property type="entry name" value="TETR-FAMILY TRANSCRIPTIONAL REGULATOR"/>
    <property type="match status" value="1"/>
</dbReference>
<keyword evidence="2 4" id="KW-0238">DNA-binding</keyword>
<dbReference type="GO" id="GO:0000976">
    <property type="term" value="F:transcription cis-regulatory region binding"/>
    <property type="evidence" value="ECO:0007669"/>
    <property type="project" value="TreeGrafter"/>
</dbReference>
<dbReference type="GO" id="GO:0003700">
    <property type="term" value="F:DNA-binding transcription factor activity"/>
    <property type="evidence" value="ECO:0007669"/>
    <property type="project" value="TreeGrafter"/>
</dbReference>
<dbReference type="SUPFAM" id="SSF46689">
    <property type="entry name" value="Homeodomain-like"/>
    <property type="match status" value="1"/>
</dbReference>
<dbReference type="InterPro" id="IPR009057">
    <property type="entry name" value="Homeodomain-like_sf"/>
</dbReference>
<feature type="domain" description="HTH tetR-type" evidence="5">
    <location>
        <begin position="13"/>
        <end position="73"/>
    </location>
</feature>
<evidence type="ECO:0000259" key="5">
    <source>
        <dbReference type="PROSITE" id="PS50977"/>
    </source>
</evidence>
<dbReference type="InterPro" id="IPR011075">
    <property type="entry name" value="TetR_C"/>
</dbReference>
<dbReference type="Gene3D" id="1.10.357.10">
    <property type="entry name" value="Tetracycline Repressor, domain 2"/>
    <property type="match status" value="1"/>
</dbReference>
<keyword evidence="7" id="KW-1185">Reference proteome</keyword>
<accession>A0A7W5F744</accession>
<dbReference type="InterPro" id="IPR001647">
    <property type="entry name" value="HTH_TetR"/>
</dbReference>
<protein>
    <submittedName>
        <fullName evidence="6">AcrR family transcriptional regulator</fullName>
    </submittedName>
</protein>
<evidence type="ECO:0000256" key="3">
    <source>
        <dbReference type="ARBA" id="ARBA00023163"/>
    </source>
</evidence>
<proteinExistence type="predicted"/>
<organism evidence="6 7">
    <name type="scientific">Nocardioides albus</name>
    <dbReference type="NCBI Taxonomy" id="1841"/>
    <lineage>
        <taxon>Bacteria</taxon>
        <taxon>Bacillati</taxon>
        <taxon>Actinomycetota</taxon>
        <taxon>Actinomycetes</taxon>
        <taxon>Propionibacteriales</taxon>
        <taxon>Nocardioidaceae</taxon>
        <taxon>Nocardioides</taxon>
    </lineage>
</organism>
<dbReference type="InterPro" id="IPR036271">
    <property type="entry name" value="Tet_transcr_reg_TetR-rel_C_sf"/>
</dbReference>
<evidence type="ECO:0000313" key="6">
    <source>
        <dbReference type="EMBL" id="MBB3087744.1"/>
    </source>
</evidence>
<evidence type="ECO:0000256" key="2">
    <source>
        <dbReference type="ARBA" id="ARBA00023125"/>
    </source>
</evidence>
<dbReference type="RefSeq" id="WP_183542280.1">
    <property type="nucleotide sequence ID" value="NZ_BMQT01000004.1"/>
</dbReference>
<dbReference type="InterPro" id="IPR050109">
    <property type="entry name" value="HTH-type_TetR-like_transc_reg"/>
</dbReference>
<evidence type="ECO:0000256" key="4">
    <source>
        <dbReference type="PROSITE-ProRule" id="PRU00335"/>
    </source>
</evidence>
<keyword evidence="1" id="KW-0805">Transcription regulation</keyword>
<dbReference type="PROSITE" id="PS50977">
    <property type="entry name" value="HTH_TETR_2"/>
    <property type="match status" value="1"/>
</dbReference>
<dbReference type="AlphaFoldDB" id="A0A7W5F744"/>
<sequence>MASRQERTDPRVVRSRERVLEAALAELAERGYGGFSIDGVATRAGVARSTIYRLGHDRLSLVAAAMETLNVQPRPEPGGHDPRADVVAIVSHLAAAMQSSLMSDCLPAVLDGAERDPGLRELHHRYSTQRRTRLVEALTRLQESGHVVGDPERAAEALAGAVFYRRLMTPVPLRTDEVEGLVATVLGEAQRASQPE</sequence>